<dbReference type="Proteomes" id="UP000054845">
    <property type="component" value="Unassembled WGS sequence"/>
</dbReference>
<evidence type="ECO:0000256" key="1">
    <source>
        <dbReference type="ARBA" id="ARBA00009053"/>
    </source>
</evidence>
<dbReference type="GO" id="GO:0016602">
    <property type="term" value="C:CCAAT-binding factor complex"/>
    <property type="evidence" value="ECO:0007669"/>
    <property type="project" value="InterPro"/>
</dbReference>
<dbReference type="CDD" id="cd22907">
    <property type="entry name" value="HFD_NFYB"/>
    <property type="match status" value="1"/>
</dbReference>
<organism evidence="7 8">
    <name type="scientific">Ceraceosorus bombacis</name>
    <dbReference type="NCBI Taxonomy" id="401625"/>
    <lineage>
        <taxon>Eukaryota</taxon>
        <taxon>Fungi</taxon>
        <taxon>Dikarya</taxon>
        <taxon>Basidiomycota</taxon>
        <taxon>Ustilaginomycotina</taxon>
        <taxon>Exobasidiomycetes</taxon>
        <taxon>Ceraceosorales</taxon>
        <taxon>Ceraceosoraceae</taxon>
        <taxon>Ceraceosorus</taxon>
    </lineage>
</organism>
<dbReference type="GO" id="GO:0001228">
    <property type="term" value="F:DNA-binding transcription activator activity, RNA polymerase II-specific"/>
    <property type="evidence" value="ECO:0007669"/>
    <property type="project" value="InterPro"/>
</dbReference>
<sequence length="209" mass="22796">MANASSSSTSHGSEVQHHSAYALSNSAQEVAAMSHRDAAELDDSGEAQEYEEGAEELYDDLEGLPADFDPEDPNHPALPPLATLPIANISRLMKLSIPASSKIARDAKDCVQDCVCEFIAFLTSEAADRCLDEKRKTINGDDVLYAMRTLGFDDYEAVCNVWLSRYRMAQEATPRKRSRRGAARGTTDADEGLEDDEDQDGDDGDGDDE</sequence>
<evidence type="ECO:0000259" key="6">
    <source>
        <dbReference type="Pfam" id="PF00808"/>
    </source>
</evidence>
<dbReference type="InterPro" id="IPR027113">
    <property type="entry name" value="Transc_fact_NFYB/HAP3"/>
</dbReference>
<dbReference type="GO" id="GO:0046982">
    <property type="term" value="F:protein heterodimerization activity"/>
    <property type="evidence" value="ECO:0007669"/>
    <property type="project" value="InterPro"/>
</dbReference>
<evidence type="ECO:0000256" key="2">
    <source>
        <dbReference type="ARBA" id="ARBA00023015"/>
    </source>
</evidence>
<keyword evidence="4" id="KW-0804">Transcription</keyword>
<dbReference type="PRINTS" id="PR00615">
    <property type="entry name" value="CCAATSUBUNTA"/>
</dbReference>
<comment type="similarity">
    <text evidence="1">Belongs to the NFYB/HAP3 subunit family.</text>
</comment>
<dbReference type="SUPFAM" id="SSF47113">
    <property type="entry name" value="Histone-fold"/>
    <property type="match status" value="1"/>
</dbReference>
<dbReference type="PANTHER" id="PTHR11064">
    <property type="entry name" value="CCAAT-BINDING TRANSCRIPTION FACTOR-RELATED"/>
    <property type="match status" value="1"/>
</dbReference>
<dbReference type="AlphaFoldDB" id="A0A0N7L8Z7"/>
<keyword evidence="3" id="KW-0238">DNA-binding</keyword>
<feature type="compositionally biased region" description="Acidic residues" evidence="5">
    <location>
        <begin position="188"/>
        <end position="209"/>
    </location>
</feature>
<dbReference type="Gene3D" id="1.10.20.10">
    <property type="entry name" value="Histone, subunit A"/>
    <property type="match status" value="1"/>
</dbReference>
<evidence type="ECO:0000313" key="7">
    <source>
        <dbReference type="EMBL" id="CEH12378.1"/>
    </source>
</evidence>
<evidence type="ECO:0000313" key="8">
    <source>
        <dbReference type="Proteomes" id="UP000054845"/>
    </source>
</evidence>
<reference evidence="7 8" key="1">
    <citation type="submission" date="2014-09" db="EMBL/GenBank/DDBJ databases">
        <authorList>
            <person name="Magalhaes I.L.F."/>
            <person name="Oliveira U."/>
            <person name="Santos F.R."/>
            <person name="Vidigal T.H.D.A."/>
            <person name="Brescovit A.D."/>
            <person name="Santos A.J."/>
        </authorList>
    </citation>
    <scope>NUCLEOTIDE SEQUENCE [LARGE SCALE GENOMIC DNA]</scope>
</reference>
<dbReference type="InterPro" id="IPR009072">
    <property type="entry name" value="Histone-fold"/>
</dbReference>
<dbReference type="GO" id="GO:0000978">
    <property type="term" value="F:RNA polymerase II cis-regulatory region sequence-specific DNA binding"/>
    <property type="evidence" value="ECO:0007669"/>
    <property type="project" value="TreeGrafter"/>
</dbReference>
<proteinExistence type="inferred from homology"/>
<dbReference type="STRING" id="401625.A0A0N7L8Z7"/>
<protein>
    <submittedName>
        <fullName evidence="7">Related to transcription factor hap3</fullName>
    </submittedName>
</protein>
<name>A0A0N7L8Z7_9BASI</name>
<dbReference type="Pfam" id="PF00808">
    <property type="entry name" value="CBFD_NFYB_HMF"/>
    <property type="match status" value="1"/>
</dbReference>
<dbReference type="OrthoDB" id="386949at2759"/>
<evidence type="ECO:0000256" key="3">
    <source>
        <dbReference type="ARBA" id="ARBA00023125"/>
    </source>
</evidence>
<feature type="compositionally biased region" description="Acidic residues" evidence="5">
    <location>
        <begin position="40"/>
        <end position="55"/>
    </location>
</feature>
<feature type="region of interest" description="Disordered" evidence="5">
    <location>
        <begin position="1"/>
        <end position="55"/>
    </location>
</feature>
<evidence type="ECO:0000256" key="4">
    <source>
        <dbReference type="ARBA" id="ARBA00023163"/>
    </source>
</evidence>
<dbReference type="PANTHER" id="PTHR11064:SF9">
    <property type="entry name" value="NUCLEAR TRANSCRIPTION FACTOR Y SUBUNIT BETA"/>
    <property type="match status" value="1"/>
</dbReference>
<keyword evidence="2" id="KW-0805">Transcription regulation</keyword>
<keyword evidence="8" id="KW-1185">Reference proteome</keyword>
<accession>A0A0N7L8Z7</accession>
<dbReference type="EMBL" id="CCYA01000149">
    <property type="protein sequence ID" value="CEH12378.1"/>
    <property type="molecule type" value="Genomic_DNA"/>
</dbReference>
<dbReference type="InterPro" id="IPR003958">
    <property type="entry name" value="CBFA_NFYB_domain"/>
</dbReference>
<feature type="domain" description="Transcription factor CBF/NF-Y/archaeal histone" evidence="6">
    <location>
        <begin position="83"/>
        <end position="147"/>
    </location>
</feature>
<evidence type="ECO:0000256" key="5">
    <source>
        <dbReference type="SAM" id="MobiDB-lite"/>
    </source>
</evidence>
<feature type="compositionally biased region" description="Low complexity" evidence="5">
    <location>
        <begin position="1"/>
        <end position="13"/>
    </location>
</feature>
<feature type="region of interest" description="Disordered" evidence="5">
    <location>
        <begin position="170"/>
        <end position="209"/>
    </location>
</feature>